<feature type="region of interest" description="Disordered" evidence="1">
    <location>
        <begin position="51"/>
        <end position="103"/>
    </location>
</feature>
<keyword evidence="4" id="KW-1185">Reference proteome</keyword>
<protein>
    <recommendedName>
        <fullName evidence="2">DUF7330 domain-containing protein</fullName>
    </recommendedName>
</protein>
<comment type="caution">
    <text evidence="3">The sequence shown here is derived from an EMBL/GenBank/DDBJ whole genome shotgun (WGS) entry which is preliminary data.</text>
</comment>
<proteinExistence type="predicted"/>
<gene>
    <name evidence="3" type="ORF">ONZ51_g8419</name>
</gene>
<evidence type="ECO:0000259" key="2">
    <source>
        <dbReference type="Pfam" id="PF24016"/>
    </source>
</evidence>
<accession>A0AAD7XAU8</accession>
<name>A0AAD7XAU8_9APHY</name>
<sequence length="347" mass="37545">MSRSSRANFLRTFKHFQLQDRRGISERPGLNPLIRYIVVSNMVCLRAEQGTSEDKNALPVPPKHPSAGPLLSAERLPPPPPYSLSANPAGASSNSAQPQRTASSILTPQTAQTVNHFEMFSKHNPISGTFLVDPTMPTPGITVDGLRKLRKKSAKAWGKSARPDDINASFRTRHGPINLDLAAVTRSEGPAASTSAGDKIPTCIAVSSQHGRINISLFEIQPGRSVDLDVETQHGKIVLLLPPSYDGPLMFQTRSINSITLLPEFAARARTLRATDRETLLLCGPSSDEASVIKPDGKTQDRALVRTQHGRIIVGISGVDKVEEVMPRGSLFQKLGEVGGRLFGRSS</sequence>
<reference evidence="3" key="1">
    <citation type="submission" date="2022-11" db="EMBL/GenBank/DDBJ databases">
        <title>Genome Sequence of Cubamyces cubensis.</title>
        <authorList>
            <person name="Buettner E."/>
        </authorList>
    </citation>
    <scope>NUCLEOTIDE SEQUENCE</scope>
    <source>
        <strain evidence="3">MPL-01</strain>
    </source>
</reference>
<dbReference type="Proteomes" id="UP001215151">
    <property type="component" value="Unassembled WGS sequence"/>
</dbReference>
<organism evidence="3 4">
    <name type="scientific">Trametes cubensis</name>
    <dbReference type="NCBI Taxonomy" id="1111947"/>
    <lineage>
        <taxon>Eukaryota</taxon>
        <taxon>Fungi</taxon>
        <taxon>Dikarya</taxon>
        <taxon>Basidiomycota</taxon>
        <taxon>Agaricomycotina</taxon>
        <taxon>Agaricomycetes</taxon>
        <taxon>Polyporales</taxon>
        <taxon>Polyporaceae</taxon>
        <taxon>Trametes</taxon>
    </lineage>
</organism>
<feature type="domain" description="DUF7330" evidence="2">
    <location>
        <begin position="115"/>
        <end position="314"/>
    </location>
</feature>
<feature type="compositionally biased region" description="Low complexity" evidence="1">
    <location>
        <begin position="83"/>
        <end position="99"/>
    </location>
</feature>
<dbReference type="InterPro" id="IPR055754">
    <property type="entry name" value="DUF7330"/>
</dbReference>
<evidence type="ECO:0000256" key="1">
    <source>
        <dbReference type="SAM" id="MobiDB-lite"/>
    </source>
</evidence>
<dbReference type="EMBL" id="JAPEVG010000254">
    <property type="protein sequence ID" value="KAJ8472577.1"/>
    <property type="molecule type" value="Genomic_DNA"/>
</dbReference>
<evidence type="ECO:0000313" key="3">
    <source>
        <dbReference type="EMBL" id="KAJ8472577.1"/>
    </source>
</evidence>
<dbReference type="AlphaFoldDB" id="A0AAD7XAU8"/>
<evidence type="ECO:0000313" key="4">
    <source>
        <dbReference type="Proteomes" id="UP001215151"/>
    </source>
</evidence>
<dbReference type="Pfam" id="PF24016">
    <property type="entry name" value="DUF7330"/>
    <property type="match status" value="1"/>
</dbReference>